<feature type="compositionally biased region" description="Basic and acidic residues" evidence="1">
    <location>
        <begin position="629"/>
        <end position="638"/>
    </location>
</feature>
<accession>A0A127ZEX3</accession>
<feature type="compositionally biased region" description="Acidic residues" evidence="1">
    <location>
        <begin position="639"/>
        <end position="652"/>
    </location>
</feature>
<feature type="compositionally biased region" description="Polar residues" evidence="1">
    <location>
        <begin position="75"/>
        <end position="93"/>
    </location>
</feature>
<feature type="compositionally biased region" description="Low complexity" evidence="1">
    <location>
        <begin position="516"/>
        <end position="526"/>
    </location>
</feature>
<feature type="region of interest" description="Disordered" evidence="1">
    <location>
        <begin position="379"/>
        <end position="399"/>
    </location>
</feature>
<reference evidence="2" key="1">
    <citation type="submission" date="2014-06" db="EMBL/GenBank/DDBJ databases">
        <authorList>
            <person name="Ju J."/>
            <person name="Zhang J."/>
        </authorList>
    </citation>
    <scope>NUCLEOTIDE SEQUENCE</scope>
    <source>
        <strain evidence="2">SscI8</strain>
    </source>
</reference>
<feature type="compositionally biased region" description="Low complexity" evidence="1">
    <location>
        <begin position="98"/>
        <end position="113"/>
    </location>
</feature>
<evidence type="ECO:0000313" key="2">
    <source>
        <dbReference type="EMBL" id="CDU24659.1"/>
    </source>
</evidence>
<dbReference type="AlphaFoldDB" id="A0A127ZEX3"/>
<sequence>MTSRQSAAGRAATTTNSTPTSAASTSSIKPTGWIRSNSASRPPLSDRTNFASASKGTPLRSLHKPAVHSAGRRTTPATSGNVGKQQKLSSFFAPNTAPPAASKVAPAVGGSVARRPSPFQDSPSVVRARARSAAVEDDSTGAIAADFGDDDLEARAASLLRGRFGSVSRSLNASRSSTPTRAPSSPSLLRIDPEPSSRLEPTSAPRRSVPPPPPLQQQRQSDSDTRPLQIQQITPPRPTRHTQPQAPSSSPPFEPTLMQESLSNFTPLAWEKTHGPRMAFFQRLAGMPKDEILRGQQADMAEEVAKAHARMQPRSPGSPCKRGARRQLQSVSPSKKNRTKQVAAITSSPTKERVKRPEAVLRSPRTNRRIYALETQLGDGLGQQRATSLQPLHGGVGTDAVDQRRTMSEARYAAAAVTGASTVRQAMENGGAPRPVEEEEEDESETLPLPWPAEDDQGEAPARIEDRADETQPLPWHDPEDEPQVGRASQQDDRSAELLEVPPSDDEDLLLQNVISSSSSSPSSSPSPSPSRSRRTRGATPPPAKRQRIKQEQHDASPLTNRLMRTPLQPPPQPGLPRVSLVSLTPSTPGGGSSRFDRVVAALKREERRQHKGAQLNLDTFVSSSGGKPRVEGSREGLSEDLTDVLSDDEGGDITVTAGQDEEADETQPLPWSSPHRNPPSAPLSSPTGPPTQRSTTSNTSPRTNSSRGSSSSAVSLPSEGYLDEAGNTQLRSFFHGL</sequence>
<feature type="region of interest" description="Disordered" evidence="1">
    <location>
        <begin position="1"/>
        <end position="260"/>
    </location>
</feature>
<evidence type="ECO:0000256" key="1">
    <source>
        <dbReference type="SAM" id="MobiDB-lite"/>
    </source>
</evidence>
<gene>
    <name evidence="2" type="ORF">SPSC_04492</name>
</gene>
<feature type="compositionally biased region" description="Low complexity" evidence="1">
    <location>
        <begin position="11"/>
        <end position="27"/>
    </location>
</feature>
<feature type="compositionally biased region" description="Low complexity" evidence="1">
    <location>
        <begin position="121"/>
        <end position="133"/>
    </location>
</feature>
<feature type="compositionally biased region" description="Basic and acidic residues" evidence="1">
    <location>
        <begin position="595"/>
        <end position="609"/>
    </location>
</feature>
<protein>
    <submittedName>
        <fullName evidence="2">Uncharacterized protein</fullName>
    </submittedName>
</protein>
<feature type="compositionally biased region" description="Basic and acidic residues" evidence="1">
    <location>
        <begin position="350"/>
        <end position="359"/>
    </location>
</feature>
<dbReference type="OrthoDB" id="2554732at2759"/>
<dbReference type="EMBL" id="LK056680">
    <property type="protein sequence ID" value="CDU24659.1"/>
    <property type="molecule type" value="Genomic_DNA"/>
</dbReference>
<feature type="compositionally biased region" description="Polar residues" evidence="1">
    <location>
        <begin position="34"/>
        <end position="55"/>
    </location>
</feature>
<feature type="region of interest" description="Disordered" evidence="1">
    <location>
        <begin position="411"/>
        <end position="738"/>
    </location>
</feature>
<proteinExistence type="predicted"/>
<feature type="compositionally biased region" description="Low complexity" evidence="1">
    <location>
        <begin position="691"/>
        <end position="719"/>
    </location>
</feature>
<name>A0A127ZEX3_9BASI</name>
<feature type="compositionally biased region" description="Low complexity" evidence="1">
    <location>
        <begin position="166"/>
        <end position="190"/>
    </location>
</feature>
<feature type="compositionally biased region" description="Polar residues" evidence="1">
    <location>
        <begin position="617"/>
        <end position="626"/>
    </location>
</feature>
<organism evidence="2">
    <name type="scientific">Sporisorium scitamineum</name>
    <dbReference type="NCBI Taxonomy" id="49012"/>
    <lineage>
        <taxon>Eukaryota</taxon>
        <taxon>Fungi</taxon>
        <taxon>Dikarya</taxon>
        <taxon>Basidiomycota</taxon>
        <taxon>Ustilaginomycotina</taxon>
        <taxon>Ustilaginomycetes</taxon>
        <taxon>Ustilaginales</taxon>
        <taxon>Ustilaginaceae</taxon>
        <taxon>Sporisorium</taxon>
    </lineage>
</organism>
<feature type="region of interest" description="Disordered" evidence="1">
    <location>
        <begin position="302"/>
        <end position="367"/>
    </location>
</feature>